<keyword evidence="3" id="KW-1185">Reference proteome</keyword>
<feature type="domain" description="EF-hand" evidence="2">
    <location>
        <begin position="171"/>
        <end position="206"/>
    </location>
</feature>
<dbReference type="PROSITE" id="PS50222">
    <property type="entry name" value="EF_HAND_2"/>
    <property type="match status" value="1"/>
</dbReference>
<dbReference type="Pfam" id="PF13202">
    <property type="entry name" value="EF-hand_5"/>
    <property type="match status" value="2"/>
</dbReference>
<dbReference type="AlphaFoldDB" id="A0A914HR82"/>
<evidence type="ECO:0000313" key="4">
    <source>
        <dbReference type="WBParaSite" id="Gr19_v10_g2967.t1"/>
    </source>
</evidence>
<organism evidence="3 4">
    <name type="scientific">Globodera rostochiensis</name>
    <name type="common">Golden nematode worm</name>
    <name type="synonym">Heterodera rostochiensis</name>
    <dbReference type="NCBI Taxonomy" id="31243"/>
    <lineage>
        <taxon>Eukaryota</taxon>
        <taxon>Metazoa</taxon>
        <taxon>Ecdysozoa</taxon>
        <taxon>Nematoda</taxon>
        <taxon>Chromadorea</taxon>
        <taxon>Rhabditida</taxon>
        <taxon>Tylenchina</taxon>
        <taxon>Tylenchomorpha</taxon>
        <taxon>Tylenchoidea</taxon>
        <taxon>Heteroderidae</taxon>
        <taxon>Heteroderinae</taxon>
        <taxon>Globodera</taxon>
    </lineage>
</organism>
<dbReference type="GO" id="GO:0005509">
    <property type="term" value="F:calcium ion binding"/>
    <property type="evidence" value="ECO:0007669"/>
    <property type="project" value="InterPro"/>
</dbReference>
<evidence type="ECO:0000259" key="2">
    <source>
        <dbReference type="PROSITE" id="PS50222"/>
    </source>
</evidence>
<dbReference type="SUPFAM" id="SSF47473">
    <property type="entry name" value="EF-hand"/>
    <property type="match status" value="1"/>
</dbReference>
<proteinExistence type="predicted"/>
<dbReference type="InterPro" id="IPR018247">
    <property type="entry name" value="EF_Hand_1_Ca_BS"/>
</dbReference>
<name>A0A914HR82_GLORO</name>
<dbReference type="InterPro" id="IPR011992">
    <property type="entry name" value="EF-hand-dom_pair"/>
</dbReference>
<dbReference type="Proteomes" id="UP000887572">
    <property type="component" value="Unplaced"/>
</dbReference>
<evidence type="ECO:0000256" key="1">
    <source>
        <dbReference type="ARBA" id="ARBA00022837"/>
    </source>
</evidence>
<evidence type="ECO:0000313" key="3">
    <source>
        <dbReference type="Proteomes" id="UP000887572"/>
    </source>
</evidence>
<dbReference type="PROSITE" id="PS00018">
    <property type="entry name" value="EF_HAND_1"/>
    <property type="match status" value="1"/>
</dbReference>
<reference evidence="4" key="1">
    <citation type="submission" date="2022-11" db="UniProtKB">
        <authorList>
            <consortium name="WormBaseParasite"/>
        </authorList>
    </citation>
    <scope>IDENTIFICATION</scope>
</reference>
<dbReference type="Gene3D" id="1.10.238.10">
    <property type="entry name" value="EF-hand"/>
    <property type="match status" value="1"/>
</dbReference>
<protein>
    <submittedName>
        <fullName evidence="4">EF-hand domain-containing protein</fullName>
    </submittedName>
</protein>
<keyword evidence="1" id="KW-0106">Calcium</keyword>
<accession>A0A914HR82</accession>
<dbReference type="InterPro" id="IPR002048">
    <property type="entry name" value="EF_hand_dom"/>
</dbReference>
<dbReference type="WBParaSite" id="Gr19_v10_g2967.t1">
    <property type="protein sequence ID" value="Gr19_v10_g2967.t1"/>
    <property type="gene ID" value="Gr19_v10_g2967"/>
</dbReference>
<dbReference type="CDD" id="cd00051">
    <property type="entry name" value="EFh"/>
    <property type="match status" value="1"/>
</dbReference>
<sequence length="248" mass="27390">MLAALCYTVSFISAMPKQFSETPETIDLHEVLNLAREIVTQCANSEAVEAHDLELLATYCVLVKIDEVASCKLVIWDDDGCCTYTFWKPSKCPGAFKPNCNVFNHNCVGCQYSYGKKEGCCEHIKCSCYYCCDPKYAESCPYGCQNCTWDGKTSCNATFKSIGNSSSSILESVKNARKDFDMVDVDKNGSISLNEAIAYLRSKANGTLPKHLAKNMSWFADIDLNGNNQIEPGEFDRSLIGVDDQTSG</sequence>